<dbReference type="PROSITE" id="PS51123">
    <property type="entry name" value="OMPA_2"/>
    <property type="match status" value="1"/>
</dbReference>
<gene>
    <name evidence="10" type="ORF">IPP15_17495</name>
</gene>
<protein>
    <submittedName>
        <fullName evidence="10">OmpA family protein</fullName>
    </submittedName>
</protein>
<keyword evidence="8" id="KW-1133">Transmembrane helix</keyword>
<evidence type="ECO:0000256" key="6">
    <source>
        <dbReference type="PROSITE-ProRule" id="PRU00473"/>
    </source>
</evidence>
<comment type="subcellular location">
    <subcellularLocation>
        <location evidence="1">Membrane</location>
    </subcellularLocation>
    <subcellularLocation>
        <location evidence="2">Periplasm</location>
    </subcellularLocation>
</comment>
<evidence type="ECO:0000313" key="10">
    <source>
        <dbReference type="EMBL" id="MBK9984136.1"/>
    </source>
</evidence>
<evidence type="ECO:0000256" key="1">
    <source>
        <dbReference type="ARBA" id="ARBA00004370"/>
    </source>
</evidence>
<evidence type="ECO:0000256" key="2">
    <source>
        <dbReference type="ARBA" id="ARBA00004418"/>
    </source>
</evidence>
<dbReference type="Pfam" id="PF09084">
    <property type="entry name" value="NMT1"/>
    <property type="match status" value="1"/>
</dbReference>
<dbReference type="CDD" id="cd07185">
    <property type="entry name" value="OmpA_C-like"/>
    <property type="match status" value="1"/>
</dbReference>
<keyword evidence="4" id="KW-0732">Signal</keyword>
<dbReference type="Gene3D" id="3.40.190.10">
    <property type="entry name" value="Periplasmic binding protein-like II"/>
    <property type="match status" value="1"/>
</dbReference>
<dbReference type="Proteomes" id="UP000808337">
    <property type="component" value="Unassembled WGS sequence"/>
</dbReference>
<evidence type="ECO:0000313" key="11">
    <source>
        <dbReference type="Proteomes" id="UP000808337"/>
    </source>
</evidence>
<dbReference type="AlphaFoldDB" id="A0A9D7SXP3"/>
<evidence type="ECO:0000259" key="9">
    <source>
        <dbReference type="PROSITE" id="PS51123"/>
    </source>
</evidence>
<dbReference type="PRINTS" id="PR01021">
    <property type="entry name" value="OMPADOMAIN"/>
</dbReference>
<keyword evidence="5 6" id="KW-0472">Membrane</keyword>
<evidence type="ECO:0000256" key="8">
    <source>
        <dbReference type="SAM" id="Phobius"/>
    </source>
</evidence>
<dbReference type="Pfam" id="PF00691">
    <property type="entry name" value="OmpA"/>
    <property type="match status" value="1"/>
</dbReference>
<feature type="transmembrane region" description="Helical" evidence="8">
    <location>
        <begin position="7"/>
        <end position="29"/>
    </location>
</feature>
<sequence>MATRLTAFAKFFITLLILGAIAGVGYVVLNKTSLGSSLKKKAEEAKQQTEADKTKEEPKTGFNDDDNTIVVQLVSWGGYGPGLYFNEGAEPNTKSRFYTDYGFKVRFVLENDLVNAMNAWIADEYDVAVQTADAFPLYTGPADINSYKPKAFMQVDWSRGGDAIIVKRGINTVNDLRGKKVVVAVPSPAQTLLLTALEAAGLKYSDITVVKTSDNITAAQIFKSGDVDAAVVWSPDDQLATKDVPGSKVLLTTKSESHVIADIFFAKESYLNSHREMIAHFYEGWMKGVAELKANPANKDKAARYLADLNKLGVEDAMGMTEVVYWTNHGDNLNFFGMNPQYKGQKGEDLYTKMSKNFVMTGDAEKEAPAWRNAIWTSAIQDASDKLSGPQYGAEASKTFSAPTAEDKSAPAIANKPVSINFASGKFQLDENSKTIIDLQFADISKSFANSRVRIEGNTDNVGSGPTNQVLSQKRAQAVADYLATQFKIDRNRFIIIGNGPNKPVPGCEQNQDEACKARNRRTDFVLVAD</sequence>
<feature type="domain" description="OmpA-like" evidence="9">
    <location>
        <begin position="409"/>
        <end position="530"/>
    </location>
</feature>
<keyword evidence="8" id="KW-0812">Transmembrane</keyword>
<dbReference type="SUPFAM" id="SSF103088">
    <property type="entry name" value="OmpA-like"/>
    <property type="match status" value="1"/>
</dbReference>
<comment type="similarity">
    <text evidence="3">Belongs to the bacterial solute-binding protein SsuA/TauA family.</text>
</comment>
<dbReference type="EMBL" id="JADKGY010000029">
    <property type="protein sequence ID" value="MBK9984136.1"/>
    <property type="molecule type" value="Genomic_DNA"/>
</dbReference>
<feature type="region of interest" description="Disordered" evidence="7">
    <location>
        <begin position="40"/>
        <end position="63"/>
    </location>
</feature>
<accession>A0A9D7SXP3</accession>
<dbReference type="PANTHER" id="PTHR30024">
    <property type="entry name" value="ALIPHATIC SULFONATES-BINDING PROTEIN-RELATED"/>
    <property type="match status" value="1"/>
</dbReference>
<evidence type="ECO:0000256" key="7">
    <source>
        <dbReference type="SAM" id="MobiDB-lite"/>
    </source>
</evidence>
<evidence type="ECO:0000256" key="3">
    <source>
        <dbReference type="ARBA" id="ARBA00010742"/>
    </source>
</evidence>
<evidence type="ECO:0000256" key="4">
    <source>
        <dbReference type="ARBA" id="ARBA00022729"/>
    </source>
</evidence>
<dbReference type="InterPro" id="IPR015168">
    <property type="entry name" value="SsuA/THI5"/>
</dbReference>
<feature type="compositionally biased region" description="Basic and acidic residues" evidence="7">
    <location>
        <begin position="40"/>
        <end position="59"/>
    </location>
</feature>
<dbReference type="InterPro" id="IPR036737">
    <property type="entry name" value="OmpA-like_sf"/>
</dbReference>
<proteinExistence type="inferred from homology"/>
<dbReference type="GO" id="GO:0016020">
    <property type="term" value="C:membrane"/>
    <property type="evidence" value="ECO:0007669"/>
    <property type="project" value="UniProtKB-SubCell"/>
</dbReference>
<dbReference type="Gene3D" id="3.30.1330.60">
    <property type="entry name" value="OmpA-like domain"/>
    <property type="match status" value="1"/>
</dbReference>
<dbReference type="SUPFAM" id="SSF53850">
    <property type="entry name" value="Periplasmic binding protein-like II"/>
    <property type="match status" value="1"/>
</dbReference>
<name>A0A9D7SXP3_9BACT</name>
<evidence type="ECO:0000256" key="5">
    <source>
        <dbReference type="ARBA" id="ARBA00023136"/>
    </source>
</evidence>
<dbReference type="PANTHER" id="PTHR30024:SF47">
    <property type="entry name" value="TAURINE-BINDING PERIPLASMIC PROTEIN"/>
    <property type="match status" value="1"/>
</dbReference>
<dbReference type="InterPro" id="IPR006664">
    <property type="entry name" value="OMP_bac"/>
</dbReference>
<organism evidence="10 11">
    <name type="scientific">Candidatus Opimibacter skivensis</name>
    <dbReference type="NCBI Taxonomy" id="2982028"/>
    <lineage>
        <taxon>Bacteria</taxon>
        <taxon>Pseudomonadati</taxon>
        <taxon>Bacteroidota</taxon>
        <taxon>Saprospiria</taxon>
        <taxon>Saprospirales</taxon>
        <taxon>Saprospiraceae</taxon>
        <taxon>Candidatus Opimibacter</taxon>
    </lineage>
</organism>
<reference evidence="10 11" key="1">
    <citation type="submission" date="2020-10" db="EMBL/GenBank/DDBJ databases">
        <title>Connecting structure to function with the recovery of over 1000 high-quality activated sludge metagenome-assembled genomes encoding full-length rRNA genes using long-read sequencing.</title>
        <authorList>
            <person name="Singleton C.M."/>
            <person name="Petriglieri F."/>
            <person name="Kristensen J.M."/>
            <person name="Kirkegaard R.H."/>
            <person name="Michaelsen T.Y."/>
            <person name="Andersen M.H."/>
            <person name="Karst S.M."/>
            <person name="Dueholm M.S."/>
            <person name="Nielsen P.H."/>
            <person name="Albertsen M."/>
        </authorList>
    </citation>
    <scope>NUCLEOTIDE SEQUENCE [LARGE SCALE GENOMIC DNA]</scope>
    <source>
        <strain evidence="10">Ribe_18-Q3-R11-54_MAXAC.273</strain>
    </source>
</reference>
<comment type="caution">
    <text evidence="10">The sequence shown here is derived from an EMBL/GenBank/DDBJ whole genome shotgun (WGS) entry which is preliminary data.</text>
</comment>
<dbReference type="InterPro" id="IPR006665">
    <property type="entry name" value="OmpA-like"/>
</dbReference>
<dbReference type="GO" id="GO:0042597">
    <property type="term" value="C:periplasmic space"/>
    <property type="evidence" value="ECO:0007669"/>
    <property type="project" value="UniProtKB-SubCell"/>
</dbReference>